<accession>A0AAJ2IX85</accession>
<dbReference type="NCBIfam" id="TIGR02675">
    <property type="entry name" value="tape_meas_nterm"/>
    <property type="match status" value="1"/>
</dbReference>
<keyword evidence="1" id="KW-0812">Transmembrane</keyword>
<protein>
    <submittedName>
        <fullName evidence="3">Tape measure protein</fullName>
    </submittedName>
</protein>
<sequence length="783" mass="83472">MESYSVEAVLSAVDKNYSSTMGRAVKSAEQAGKAASDAGSKFDGAFQDKSGRWRTADGRFMTMKEKSEMLGASFDKTSDKSKKLGTSTGDILKGIGAFTILNKAVNIVTNSLGSAIGRFDTLKTYPKVMNQMGFSTQDVAKSTETLKKGVDGLPTSLQELTKSAQQFAILEKSASGGAETATALNDAFLASGASAADASRGVEQYSQMLASGKVDLQSWKTLQETMPYALTEVAKSFGLTGKSAERDLYAKLQSGDITMEQLNKRFVELDGGAKGFAETARTATGGIGTSFTNMKNAVVNGITGVLQTIDTALQNNGFKNGIATVFDGMKQSINDTFKTINSIVSTVMPPVITAFVQLGKILKPFTPLIKGLGAGFATLVTVVGTMFIFSQVAGAVKALFTALTANPYVLAIAGIVALVMAVKNLWDTNEGFRNAVTQIWQSILDFIQPIIETISSIIQTVFGALSEWWNTNQNTILSIVQTVWGVIQATFEAVVMVIQLLVTTFLAQMQSAWAVWSNVVSAIVQVAWALISNIFGGTLKNILSVVTTVINQIKLVIDTVMKVIQNLIKIVLSAIKGDWSGVLDGIKGIVGAFGDYITGTFDNVMGLAKDLIQNGIDTIKGIFESLSNINLLDIGKAIIDGFVKGLKSAWEAGMEFISGIGDWIREHKGPIRVDRKLLIPAGNAIMGGLNKGLNNSFKTVQNSVLGMNDFLANAINAGGSVDIGANIRNANNSIGGTIAHEVNLNKGKQPAQINIRLGKQQFKAFVEDISQAQGWETATNNLY</sequence>
<feature type="transmembrane region" description="Helical" evidence="1">
    <location>
        <begin position="398"/>
        <end position="422"/>
    </location>
</feature>
<evidence type="ECO:0000256" key="1">
    <source>
        <dbReference type="SAM" id="Phobius"/>
    </source>
</evidence>
<feature type="domain" description="Tape measure protein N-terminal" evidence="2">
    <location>
        <begin position="114"/>
        <end position="302"/>
    </location>
</feature>
<evidence type="ECO:0000313" key="3">
    <source>
        <dbReference type="EMBL" id="MDT2665939.1"/>
    </source>
</evidence>
<name>A0AAJ2IX85_9LACT</name>
<feature type="transmembrane region" description="Helical" evidence="1">
    <location>
        <begin position="485"/>
        <end position="506"/>
    </location>
</feature>
<dbReference type="Pfam" id="PF20155">
    <property type="entry name" value="TMP_3"/>
    <property type="match status" value="1"/>
</dbReference>
<feature type="transmembrane region" description="Helical" evidence="1">
    <location>
        <begin position="371"/>
        <end position="392"/>
    </location>
</feature>
<comment type="caution">
    <text evidence="3">The sequence shown here is derived from an EMBL/GenBank/DDBJ whole genome shotgun (WGS) entry which is preliminary data.</text>
</comment>
<dbReference type="SUPFAM" id="SSF48371">
    <property type="entry name" value="ARM repeat"/>
    <property type="match status" value="1"/>
</dbReference>
<keyword evidence="1" id="KW-1133">Transmembrane helix</keyword>
<gene>
    <name evidence="3" type="ORF">P7D34_01665</name>
</gene>
<evidence type="ECO:0000259" key="2">
    <source>
        <dbReference type="Pfam" id="PF20155"/>
    </source>
</evidence>
<keyword evidence="1" id="KW-0472">Membrane</keyword>
<reference evidence="3" key="1">
    <citation type="submission" date="2023-03" db="EMBL/GenBank/DDBJ databases">
        <authorList>
            <person name="Shen W."/>
            <person name="Cai J."/>
        </authorList>
    </citation>
    <scope>NUCLEOTIDE SEQUENCE</scope>
    <source>
        <strain evidence="3">Y3</strain>
    </source>
</reference>
<proteinExistence type="predicted"/>
<dbReference type="EMBL" id="JARPYC010000001">
    <property type="protein sequence ID" value="MDT2665939.1"/>
    <property type="molecule type" value="Genomic_DNA"/>
</dbReference>
<dbReference type="InterPro" id="IPR016024">
    <property type="entry name" value="ARM-type_fold"/>
</dbReference>
<dbReference type="Proteomes" id="UP001257962">
    <property type="component" value="Unassembled WGS sequence"/>
</dbReference>
<feature type="transmembrane region" description="Helical" evidence="1">
    <location>
        <begin position="513"/>
        <end position="531"/>
    </location>
</feature>
<evidence type="ECO:0000313" key="4">
    <source>
        <dbReference type="Proteomes" id="UP001257962"/>
    </source>
</evidence>
<organism evidence="3 4">
    <name type="scientific">Lactococcus petauri</name>
    <dbReference type="NCBI Taxonomy" id="1940789"/>
    <lineage>
        <taxon>Bacteria</taxon>
        <taxon>Bacillati</taxon>
        <taxon>Bacillota</taxon>
        <taxon>Bacilli</taxon>
        <taxon>Lactobacillales</taxon>
        <taxon>Streptococcaceae</taxon>
        <taxon>Lactococcus</taxon>
    </lineage>
</organism>
<dbReference type="InterPro" id="IPR013491">
    <property type="entry name" value="Tape_meas_N"/>
</dbReference>
<dbReference type="AlphaFoldDB" id="A0AAJ2IX85"/>
<dbReference type="RefSeq" id="WP_311793136.1">
    <property type="nucleotide sequence ID" value="NZ_JARPXS010000001.1"/>
</dbReference>